<dbReference type="InterPro" id="IPR035979">
    <property type="entry name" value="RBD_domain_sf"/>
</dbReference>
<keyword evidence="1 2" id="KW-0694">RNA-binding</keyword>
<dbReference type="SMART" id="SM00360">
    <property type="entry name" value="RRM"/>
    <property type="match status" value="2"/>
</dbReference>
<evidence type="ECO:0000313" key="5">
    <source>
        <dbReference type="EMBL" id="WMV69955.1"/>
    </source>
</evidence>
<feature type="region of interest" description="Disordered" evidence="3">
    <location>
        <begin position="130"/>
        <end position="170"/>
    </location>
</feature>
<dbReference type="Pfam" id="PF00076">
    <property type="entry name" value="RRM_1"/>
    <property type="match status" value="2"/>
</dbReference>
<dbReference type="CDD" id="cd00590">
    <property type="entry name" value="RRM_SF"/>
    <property type="match status" value="2"/>
</dbReference>
<dbReference type="GO" id="GO:0005634">
    <property type="term" value="C:nucleus"/>
    <property type="evidence" value="ECO:0007669"/>
    <property type="project" value="TreeGrafter"/>
</dbReference>
<evidence type="ECO:0000256" key="1">
    <source>
        <dbReference type="ARBA" id="ARBA00022884"/>
    </source>
</evidence>
<reference evidence="5" key="1">
    <citation type="journal article" date="2023" name="Acta Biochim. Biophys. Sin.">
        <title>Transcriptomic and genomic identification of spliceosomal genes from Euglena gracilis.</title>
        <authorList>
            <person name="Gao P."/>
            <person name="Zhong Y."/>
            <person name="Sun C."/>
        </authorList>
    </citation>
    <scope>NUCLEOTIDE SEQUENCE</scope>
</reference>
<sequence length="338" mass="37127">MRRYSDDEDADRRGHRERLVRGRSDADSVRHTPYDRPRASGTVVVDTLNGPREVGRRLYVGNLSYKTTWQDLKDHMKKAGDVLHADILLDRTDRPSGGGIVEFATAQDAARAVRSLQDTVLDGRPIFLREDREDPSIGGSGRTGRVARSPPRAARPPEPRAGAGAPIQPLPIPENPFAGLLDPYTYGQMYAQYAELMARGDRGPAAEDRYSALRSASLQVARPVATDTLLPPPAGAPPAAGLPRTRGHPLDVPPGSGKVLYVGNLAYSVTWQDLEDVFRDRGFSNVRADIKEEGGRSKGAAVVRFEDPRDAARAITEMHDVLLHGRPMDVHYDRFDGR</sequence>
<dbReference type="GO" id="GO:0005737">
    <property type="term" value="C:cytoplasm"/>
    <property type="evidence" value="ECO:0007669"/>
    <property type="project" value="TreeGrafter"/>
</dbReference>
<dbReference type="InterPro" id="IPR000504">
    <property type="entry name" value="RRM_dom"/>
</dbReference>
<evidence type="ECO:0000256" key="2">
    <source>
        <dbReference type="PROSITE-ProRule" id="PRU00176"/>
    </source>
</evidence>
<dbReference type="InterPro" id="IPR012677">
    <property type="entry name" value="Nucleotide-bd_a/b_plait_sf"/>
</dbReference>
<feature type="domain" description="RRM" evidence="4">
    <location>
        <begin position="56"/>
        <end position="133"/>
    </location>
</feature>
<keyword evidence="5" id="KW-0687">Ribonucleoprotein</keyword>
<feature type="region of interest" description="Disordered" evidence="3">
    <location>
        <begin position="1"/>
        <end position="38"/>
    </location>
</feature>
<gene>
    <name evidence="5" type="primary">hnRNPM1</name>
</gene>
<dbReference type="GO" id="GO:1990904">
    <property type="term" value="C:ribonucleoprotein complex"/>
    <property type="evidence" value="ECO:0007669"/>
    <property type="project" value="UniProtKB-KW"/>
</dbReference>
<dbReference type="PANTHER" id="PTHR23003">
    <property type="entry name" value="RNA RECOGNITION MOTIF RRM DOMAIN CONTAINING PROTEIN"/>
    <property type="match status" value="1"/>
</dbReference>
<dbReference type="PROSITE" id="PS50102">
    <property type="entry name" value="RRM"/>
    <property type="match status" value="2"/>
</dbReference>
<feature type="domain" description="RRM" evidence="4">
    <location>
        <begin position="258"/>
        <end position="335"/>
    </location>
</feature>
<proteinExistence type="evidence at transcript level"/>
<evidence type="ECO:0000259" key="4">
    <source>
        <dbReference type="PROSITE" id="PS50102"/>
    </source>
</evidence>
<dbReference type="SUPFAM" id="SSF54928">
    <property type="entry name" value="RNA-binding domain, RBD"/>
    <property type="match status" value="1"/>
</dbReference>
<dbReference type="GO" id="GO:0003729">
    <property type="term" value="F:mRNA binding"/>
    <property type="evidence" value="ECO:0007669"/>
    <property type="project" value="TreeGrafter"/>
</dbReference>
<evidence type="ECO:0000256" key="3">
    <source>
        <dbReference type="SAM" id="MobiDB-lite"/>
    </source>
</evidence>
<dbReference type="AlphaFoldDB" id="A0AA51UCQ6"/>
<dbReference type="InterPro" id="IPR050374">
    <property type="entry name" value="RRT5_SRSF_SR"/>
</dbReference>
<protein>
    <submittedName>
        <fullName evidence="5">Heterogeneous nuclear ribonucleoprotein M1</fullName>
    </submittedName>
</protein>
<dbReference type="Gene3D" id="3.30.70.330">
    <property type="match status" value="2"/>
</dbReference>
<accession>A0AA51UCQ6</accession>
<dbReference type="EMBL" id="OQ397623">
    <property type="protein sequence ID" value="WMV69955.1"/>
    <property type="molecule type" value="mRNA"/>
</dbReference>
<feature type="compositionally biased region" description="Basic and acidic residues" evidence="3">
    <location>
        <begin position="10"/>
        <end position="38"/>
    </location>
</feature>
<name>A0AA51UCQ6_EUGGR</name>
<organism evidence="5">
    <name type="scientific">Euglena gracilis</name>
    <dbReference type="NCBI Taxonomy" id="3039"/>
    <lineage>
        <taxon>Eukaryota</taxon>
        <taxon>Discoba</taxon>
        <taxon>Euglenozoa</taxon>
        <taxon>Euglenida</taxon>
        <taxon>Spirocuta</taxon>
        <taxon>Euglenophyceae</taxon>
        <taxon>Euglenales</taxon>
        <taxon>Euglenaceae</taxon>
        <taxon>Euglena</taxon>
    </lineage>
</organism>
<dbReference type="PANTHER" id="PTHR23003:SF3">
    <property type="entry name" value="FI21236P1-RELATED"/>
    <property type="match status" value="1"/>
</dbReference>